<feature type="domain" description="NFACT RNA-binding" evidence="2">
    <location>
        <begin position="1"/>
        <end position="94"/>
    </location>
</feature>
<dbReference type="PANTHER" id="PTHR13049">
    <property type="entry name" value="DUF814-RELATED"/>
    <property type="match status" value="1"/>
</dbReference>
<organism evidence="3 4">
    <name type="scientific">Acrasis kona</name>
    <dbReference type="NCBI Taxonomy" id="1008807"/>
    <lineage>
        <taxon>Eukaryota</taxon>
        <taxon>Discoba</taxon>
        <taxon>Heterolobosea</taxon>
        <taxon>Tetramitia</taxon>
        <taxon>Eutetramitia</taxon>
        <taxon>Acrasidae</taxon>
        <taxon>Acrasis</taxon>
    </lineage>
</organism>
<comment type="similarity">
    <text evidence="1">Belongs to the CCDC25 family.</text>
</comment>
<evidence type="ECO:0000313" key="3">
    <source>
        <dbReference type="EMBL" id="KAL0487277.1"/>
    </source>
</evidence>
<reference evidence="3 4" key="1">
    <citation type="submission" date="2024-03" db="EMBL/GenBank/DDBJ databases">
        <title>The Acrasis kona genome and developmental transcriptomes reveal deep origins of eukaryotic multicellular pathways.</title>
        <authorList>
            <person name="Sheikh S."/>
            <person name="Fu C.-J."/>
            <person name="Brown M.W."/>
            <person name="Baldauf S.L."/>
        </authorList>
    </citation>
    <scope>NUCLEOTIDE SEQUENCE [LARGE SCALE GENOMIC DNA]</scope>
    <source>
        <strain evidence="3 4">ATCC MYA-3509</strain>
    </source>
</reference>
<dbReference type="PANTHER" id="PTHR13049:SF2">
    <property type="entry name" value="COILED-COIL DOMAIN-CONTAINING PROTEIN 25"/>
    <property type="match status" value="1"/>
</dbReference>
<name>A0AAW2ZBL1_9EUKA</name>
<dbReference type="AlphaFoldDB" id="A0AAW2ZBL1"/>
<dbReference type="Proteomes" id="UP001431209">
    <property type="component" value="Unassembled WGS sequence"/>
</dbReference>
<sequence>MVRVYKTESGRTITVGKDAKENDKIRAIASQKDVWFHLENVSSPHVVLAVGDEQPSRDDLYDCATLVKHFSKQKKTKSSSVIYTTIDKVKNVKEKDGMCQLRCSPQKMQVFIDEDTVDRLMDTEERSKP</sequence>
<evidence type="ECO:0000256" key="1">
    <source>
        <dbReference type="ARBA" id="ARBA00008998"/>
    </source>
</evidence>
<gene>
    <name evidence="3" type="ORF">AKO1_001091</name>
</gene>
<dbReference type="InterPro" id="IPR008532">
    <property type="entry name" value="NFACT_RNA-bd"/>
</dbReference>
<keyword evidence="4" id="KW-1185">Reference proteome</keyword>
<evidence type="ECO:0000259" key="2">
    <source>
        <dbReference type="Pfam" id="PF05670"/>
    </source>
</evidence>
<dbReference type="InterPro" id="IPR039730">
    <property type="entry name" value="Jlp2/Ccd25"/>
</dbReference>
<dbReference type="Pfam" id="PF05670">
    <property type="entry name" value="NFACT-R_1"/>
    <property type="match status" value="1"/>
</dbReference>
<dbReference type="EMBL" id="JAOPGA020001328">
    <property type="protein sequence ID" value="KAL0487277.1"/>
    <property type="molecule type" value="Genomic_DNA"/>
</dbReference>
<accession>A0AAW2ZBL1</accession>
<proteinExistence type="inferred from homology"/>
<protein>
    <recommendedName>
        <fullName evidence="2">NFACT RNA-binding domain-containing protein</fullName>
    </recommendedName>
</protein>
<comment type="caution">
    <text evidence="3">The sequence shown here is derived from an EMBL/GenBank/DDBJ whole genome shotgun (WGS) entry which is preliminary data.</text>
</comment>
<evidence type="ECO:0000313" key="4">
    <source>
        <dbReference type="Proteomes" id="UP001431209"/>
    </source>
</evidence>